<dbReference type="InterPro" id="IPR031693">
    <property type="entry name" value="Sin3_C"/>
</dbReference>
<dbReference type="WBParaSite" id="nRc.2.0.1.t08603-RA">
    <property type="protein sequence ID" value="nRc.2.0.1.t08603-RA"/>
    <property type="gene ID" value="nRc.2.0.1.g08603"/>
</dbReference>
<dbReference type="OMA" id="DMASHNH"/>
<name>A0A915I393_ROMCU</name>
<reference evidence="3" key="1">
    <citation type="submission" date="2022-11" db="UniProtKB">
        <authorList>
            <consortium name="WormBaseParasite"/>
        </authorList>
    </citation>
    <scope>IDENTIFICATION</scope>
</reference>
<evidence type="ECO:0000313" key="3">
    <source>
        <dbReference type="WBParaSite" id="nRc.2.0.1.t08603-RA"/>
    </source>
</evidence>
<proteinExistence type="predicted"/>
<organism evidence="2 3">
    <name type="scientific">Romanomermis culicivorax</name>
    <name type="common">Nematode worm</name>
    <dbReference type="NCBI Taxonomy" id="13658"/>
    <lineage>
        <taxon>Eukaryota</taxon>
        <taxon>Metazoa</taxon>
        <taxon>Ecdysozoa</taxon>
        <taxon>Nematoda</taxon>
        <taxon>Enoplea</taxon>
        <taxon>Dorylaimia</taxon>
        <taxon>Mermithida</taxon>
        <taxon>Mermithoidea</taxon>
        <taxon>Mermithidae</taxon>
        <taxon>Romanomermis</taxon>
    </lineage>
</organism>
<accession>A0A915I393</accession>
<protein>
    <submittedName>
        <fullName evidence="3">Sin3 C-terminal domain-containing protein</fullName>
    </submittedName>
</protein>
<evidence type="ECO:0000259" key="1">
    <source>
        <dbReference type="Pfam" id="PF16879"/>
    </source>
</evidence>
<sequence>MSQSEQVPAIFFAPEPEAGSRPFPNSIEVFCCLDSVLMKPTIELALTATIQLESLKMFKYSNFSETSLKIASTFEETTAYLPAAWYIFFRLHHLLAERLEEFHNRDSDEQYRNLIDMLKKLLTLEIDGQNFETFLKNLNSSIGWKFLIFEKIVVNCFRQLTSILNEEKSIKAYENYVDFYLKRGQFKMCDDEEEDSTSLGNSVNMNDLTKYEMSAQKLFGSQPYFKTTFHRLNRTVQFEIVLNRQRKVLERHQQNESDTSTKIANNSNNLSDYLPSSRKIGIKRIFLRRNLKHCKIQLSYKSILDNFIFDENLSATMNNNGRLNYVSQTYDFLIRKNHRNAEKTNLWRMSRQRMYHFLKWYKNWLNNNVTNEQMEAAEKLFTIGFVQPYSNKKSSNGCILRKISRHCWTRPFSYRRTLYVDSKRTEKMRPTIILDIDKRFV</sequence>
<keyword evidence="2" id="KW-1185">Reference proteome</keyword>
<evidence type="ECO:0000313" key="2">
    <source>
        <dbReference type="Proteomes" id="UP000887565"/>
    </source>
</evidence>
<feature type="domain" description="Sin3 C-terminal" evidence="1">
    <location>
        <begin position="106"/>
        <end position="333"/>
    </location>
</feature>
<dbReference type="AlphaFoldDB" id="A0A915I393"/>
<dbReference type="Pfam" id="PF16879">
    <property type="entry name" value="Sin3a_C"/>
    <property type="match status" value="1"/>
</dbReference>
<dbReference type="Proteomes" id="UP000887565">
    <property type="component" value="Unplaced"/>
</dbReference>